<dbReference type="EMBL" id="CAJPWZ010000051">
    <property type="protein sequence ID" value="CAG2184953.1"/>
    <property type="molecule type" value="Genomic_DNA"/>
</dbReference>
<feature type="compositionally biased region" description="Basic residues" evidence="1">
    <location>
        <begin position="108"/>
        <end position="120"/>
    </location>
</feature>
<organism evidence="2 3">
    <name type="scientific">Mytilus edulis</name>
    <name type="common">Blue mussel</name>
    <dbReference type="NCBI Taxonomy" id="6550"/>
    <lineage>
        <taxon>Eukaryota</taxon>
        <taxon>Metazoa</taxon>
        <taxon>Spiralia</taxon>
        <taxon>Lophotrochozoa</taxon>
        <taxon>Mollusca</taxon>
        <taxon>Bivalvia</taxon>
        <taxon>Autobranchia</taxon>
        <taxon>Pteriomorphia</taxon>
        <taxon>Mytilida</taxon>
        <taxon>Mytiloidea</taxon>
        <taxon>Mytilidae</taxon>
        <taxon>Mytilinae</taxon>
        <taxon>Mytilus</taxon>
    </lineage>
</organism>
<evidence type="ECO:0000256" key="1">
    <source>
        <dbReference type="SAM" id="MobiDB-lite"/>
    </source>
</evidence>
<accession>A0A8S3PTS5</accession>
<protein>
    <submittedName>
        <fullName evidence="2">Uncharacterized protein</fullName>
    </submittedName>
</protein>
<dbReference type="AlphaFoldDB" id="A0A8S3PTS5"/>
<reference evidence="2" key="1">
    <citation type="submission" date="2021-03" db="EMBL/GenBank/DDBJ databases">
        <authorList>
            <person name="Bekaert M."/>
        </authorList>
    </citation>
    <scope>NUCLEOTIDE SEQUENCE</scope>
</reference>
<comment type="caution">
    <text evidence="2">The sequence shown here is derived from an EMBL/GenBank/DDBJ whole genome shotgun (WGS) entry which is preliminary data.</text>
</comment>
<dbReference type="Proteomes" id="UP000683360">
    <property type="component" value="Unassembled WGS sequence"/>
</dbReference>
<gene>
    <name evidence="2" type="ORF">MEDL_605</name>
</gene>
<evidence type="ECO:0000313" key="2">
    <source>
        <dbReference type="EMBL" id="CAG2184953.1"/>
    </source>
</evidence>
<proteinExistence type="predicted"/>
<name>A0A8S3PTS5_MYTED</name>
<keyword evidence="3" id="KW-1185">Reference proteome</keyword>
<sequence>MIEELERSIEHFTSKVKNNMTHIILGGNFNLPDINWHNTTVNTQPTPTVGKKFWQNINSRKKTVNISTSKNSAGTEVIDNKGKAVILNGQYDRRKDEYNAIPWRQKHKIHRETKSNKKWSKQTSSKAGHIKSHWARHDTNSNPKRGSRPNTTISDKHI</sequence>
<feature type="compositionally biased region" description="Polar residues" evidence="1">
    <location>
        <begin position="140"/>
        <end position="158"/>
    </location>
</feature>
<evidence type="ECO:0000313" key="3">
    <source>
        <dbReference type="Proteomes" id="UP000683360"/>
    </source>
</evidence>
<feature type="region of interest" description="Disordered" evidence="1">
    <location>
        <begin position="108"/>
        <end position="158"/>
    </location>
</feature>